<sequence>MGIMGSQILAYHSSSRSERHRNKITVWCITLLEIFLSIAYALLVWGLFAVTAGDFKPVSQLDSVVPSIIITSAIVASISHGFGAWRMRQLGIRARYRILLGAISLGQIIASLIQAFGGSRATEGFMIGTSSLPRMVLLAVCDLQIAVTMVNLLRMGERSLWKHSFTLSGLHALFVPTFLLAFIAMMVELLVLIVGRLTDRNSMSWMILMPIETKLHSITAMALLNSRLSTQALLEPRGILSEAEAETLPTATTERPVSVVVANLSQISRANTLQGSDASYLVSSNAAPPVLRSMNTPPLQPSRPPSYPSGNAPTNNRSDSSGGTNLARVPTTSSVASSSTQPPSYPSSPFDDPPNLSTLQAAYVDLMSQRSGGDRQTLYMEGNSRETRLSPRSPAPSYHTNRGSRV</sequence>
<evidence type="ECO:0000259" key="3">
    <source>
        <dbReference type="Pfam" id="PF20152"/>
    </source>
</evidence>
<comment type="caution">
    <text evidence="4">The sequence shown here is derived from an EMBL/GenBank/DDBJ whole genome shotgun (WGS) entry which is preliminary data.</text>
</comment>
<evidence type="ECO:0000313" key="5">
    <source>
        <dbReference type="Proteomes" id="UP001556367"/>
    </source>
</evidence>
<keyword evidence="2" id="KW-1133">Transmembrane helix</keyword>
<feature type="transmembrane region" description="Helical" evidence="2">
    <location>
        <begin position="24"/>
        <end position="52"/>
    </location>
</feature>
<keyword evidence="2" id="KW-0812">Transmembrane</keyword>
<keyword evidence="5" id="KW-1185">Reference proteome</keyword>
<evidence type="ECO:0000313" key="4">
    <source>
        <dbReference type="EMBL" id="KAL0954526.1"/>
    </source>
</evidence>
<dbReference type="Proteomes" id="UP001556367">
    <property type="component" value="Unassembled WGS sequence"/>
</dbReference>
<feature type="transmembrane region" description="Helical" evidence="2">
    <location>
        <begin position="64"/>
        <end position="85"/>
    </location>
</feature>
<gene>
    <name evidence="4" type="ORF">HGRIS_003493</name>
</gene>
<dbReference type="EMBL" id="JASNQZ010000007">
    <property type="protein sequence ID" value="KAL0954526.1"/>
    <property type="molecule type" value="Genomic_DNA"/>
</dbReference>
<evidence type="ECO:0000256" key="2">
    <source>
        <dbReference type="SAM" id="Phobius"/>
    </source>
</evidence>
<feature type="transmembrane region" description="Helical" evidence="2">
    <location>
        <begin position="173"/>
        <end position="197"/>
    </location>
</feature>
<feature type="compositionally biased region" description="Low complexity" evidence="1">
    <location>
        <begin position="330"/>
        <end position="354"/>
    </location>
</feature>
<evidence type="ECO:0000256" key="1">
    <source>
        <dbReference type="SAM" id="MobiDB-lite"/>
    </source>
</evidence>
<keyword evidence="2" id="KW-0472">Membrane</keyword>
<feature type="transmembrane region" description="Helical" evidence="2">
    <location>
        <begin position="136"/>
        <end position="153"/>
    </location>
</feature>
<reference evidence="5" key="1">
    <citation type="submission" date="2024-06" db="EMBL/GenBank/DDBJ databases">
        <title>Multi-omics analyses provide insights into the biosynthesis of the anticancer antibiotic pleurotin in Hohenbuehelia grisea.</title>
        <authorList>
            <person name="Weaver J.A."/>
            <person name="Alberti F."/>
        </authorList>
    </citation>
    <scope>NUCLEOTIDE SEQUENCE [LARGE SCALE GENOMIC DNA]</scope>
    <source>
        <strain evidence="5">T-177</strain>
    </source>
</reference>
<accession>A0ABR3JFN2</accession>
<dbReference type="Pfam" id="PF20152">
    <property type="entry name" value="DUF6534"/>
    <property type="match status" value="1"/>
</dbReference>
<feature type="domain" description="DUF6534" evidence="3">
    <location>
        <begin position="139"/>
        <end position="227"/>
    </location>
</feature>
<organism evidence="4 5">
    <name type="scientific">Hohenbuehelia grisea</name>
    <dbReference type="NCBI Taxonomy" id="104357"/>
    <lineage>
        <taxon>Eukaryota</taxon>
        <taxon>Fungi</taxon>
        <taxon>Dikarya</taxon>
        <taxon>Basidiomycota</taxon>
        <taxon>Agaricomycotina</taxon>
        <taxon>Agaricomycetes</taxon>
        <taxon>Agaricomycetidae</taxon>
        <taxon>Agaricales</taxon>
        <taxon>Pleurotineae</taxon>
        <taxon>Pleurotaceae</taxon>
        <taxon>Hohenbuehelia</taxon>
    </lineage>
</organism>
<feature type="compositionally biased region" description="Pro residues" evidence="1">
    <location>
        <begin position="298"/>
        <end position="307"/>
    </location>
</feature>
<protein>
    <recommendedName>
        <fullName evidence="3">DUF6534 domain-containing protein</fullName>
    </recommendedName>
</protein>
<feature type="compositionally biased region" description="Polar residues" evidence="1">
    <location>
        <begin position="311"/>
        <end position="324"/>
    </location>
</feature>
<feature type="region of interest" description="Disordered" evidence="1">
    <location>
        <begin position="289"/>
        <end position="406"/>
    </location>
</feature>
<feature type="transmembrane region" description="Helical" evidence="2">
    <location>
        <begin position="97"/>
        <end position="116"/>
    </location>
</feature>
<proteinExistence type="predicted"/>
<name>A0ABR3JFN2_9AGAR</name>
<dbReference type="InterPro" id="IPR045339">
    <property type="entry name" value="DUF6534"/>
</dbReference>